<evidence type="ECO:0000256" key="3">
    <source>
        <dbReference type="ARBA" id="ARBA00023004"/>
    </source>
</evidence>
<gene>
    <name evidence="7" type="primary">aioB_5</name>
    <name evidence="7" type="ORF">GALL_390220</name>
</gene>
<organism evidence="7">
    <name type="scientific">mine drainage metagenome</name>
    <dbReference type="NCBI Taxonomy" id="410659"/>
    <lineage>
        <taxon>unclassified sequences</taxon>
        <taxon>metagenomes</taxon>
        <taxon>ecological metagenomes</taxon>
    </lineage>
</organism>
<dbReference type="PANTHER" id="PTHR10134">
    <property type="entry name" value="CYTOCHROME B-C1 COMPLEX SUBUNIT RIESKE, MITOCHONDRIAL"/>
    <property type="match status" value="1"/>
</dbReference>
<dbReference type="AlphaFoldDB" id="A0A1J5QP16"/>
<dbReference type="EC" id="1.20.9.1" evidence="7"/>
<dbReference type="GO" id="GO:0051537">
    <property type="term" value="F:2 iron, 2 sulfur cluster binding"/>
    <property type="evidence" value="ECO:0007669"/>
    <property type="project" value="UniProtKB-KW"/>
</dbReference>
<dbReference type="EMBL" id="MLJW01001249">
    <property type="protein sequence ID" value="OIQ79243.1"/>
    <property type="molecule type" value="Genomic_DNA"/>
</dbReference>
<keyword evidence="5" id="KW-1015">Disulfide bond</keyword>
<evidence type="ECO:0000256" key="5">
    <source>
        <dbReference type="ARBA" id="ARBA00023157"/>
    </source>
</evidence>
<accession>A0A1J5QP16</accession>
<reference evidence="7" key="1">
    <citation type="submission" date="2016-10" db="EMBL/GenBank/DDBJ databases">
        <title>Sequence of Gallionella enrichment culture.</title>
        <authorList>
            <person name="Poehlein A."/>
            <person name="Muehling M."/>
            <person name="Daniel R."/>
        </authorList>
    </citation>
    <scope>NUCLEOTIDE SEQUENCE</scope>
</reference>
<sequence>MDAKLTRRKFMQAGALVTAEAVAEVVVGDVSNAATPRKKITSLSEIKPGAGISFLYPDSQPALLLDVGKQVPGGVGPQQSIVAFSTLCQHMGCPVALDEAEQKLVCPCHNSIYDPVRQGMAIAGPAIEGLPMITLKVENGGIYALGISPVKGISSGLVYGLACDKT</sequence>
<dbReference type="NCBIfam" id="TIGR02694">
    <property type="entry name" value="arsenite_ox_S"/>
    <property type="match status" value="1"/>
</dbReference>
<name>A0A1J5QP16_9ZZZZ</name>
<keyword evidence="1" id="KW-0001">2Fe-2S</keyword>
<evidence type="ECO:0000313" key="7">
    <source>
        <dbReference type="EMBL" id="OIQ79243.1"/>
    </source>
</evidence>
<dbReference type="Gene3D" id="2.102.10.10">
    <property type="entry name" value="Rieske [2Fe-2S] iron-sulphur domain"/>
    <property type="match status" value="1"/>
</dbReference>
<dbReference type="PROSITE" id="PS51296">
    <property type="entry name" value="RIESKE"/>
    <property type="match status" value="1"/>
</dbReference>
<comment type="caution">
    <text evidence="7">The sequence shown here is derived from an EMBL/GenBank/DDBJ whole genome shotgun (WGS) entry which is preliminary data.</text>
</comment>
<dbReference type="Pfam" id="PF00355">
    <property type="entry name" value="Rieske"/>
    <property type="match status" value="1"/>
</dbReference>
<dbReference type="InterPro" id="IPR014067">
    <property type="entry name" value="AioB/IdrB_ssu"/>
</dbReference>
<keyword evidence="4" id="KW-0411">Iron-sulfur</keyword>
<keyword evidence="2" id="KW-0479">Metal-binding</keyword>
<dbReference type="PROSITE" id="PS51318">
    <property type="entry name" value="TAT"/>
    <property type="match status" value="1"/>
</dbReference>
<proteinExistence type="predicted"/>
<protein>
    <submittedName>
        <fullName evidence="7">Arsenite oxidase subunit AioB</fullName>
        <ecNumber evidence="7">1.20.9.1</ecNumber>
    </submittedName>
</protein>
<feature type="domain" description="Rieske" evidence="6">
    <location>
        <begin position="38"/>
        <end position="144"/>
    </location>
</feature>
<keyword evidence="3" id="KW-0408">Iron</keyword>
<keyword evidence="7" id="KW-0560">Oxidoreductase</keyword>
<dbReference type="InterPro" id="IPR017941">
    <property type="entry name" value="Rieske_2Fe-2S"/>
</dbReference>
<dbReference type="InterPro" id="IPR006311">
    <property type="entry name" value="TAT_signal"/>
</dbReference>
<dbReference type="InterPro" id="IPR036922">
    <property type="entry name" value="Rieske_2Fe-2S_sf"/>
</dbReference>
<dbReference type="SUPFAM" id="SSF50022">
    <property type="entry name" value="ISP domain"/>
    <property type="match status" value="1"/>
</dbReference>
<evidence type="ECO:0000259" key="6">
    <source>
        <dbReference type="PROSITE" id="PS51296"/>
    </source>
</evidence>
<evidence type="ECO:0000256" key="2">
    <source>
        <dbReference type="ARBA" id="ARBA00022723"/>
    </source>
</evidence>
<dbReference type="GO" id="GO:0046872">
    <property type="term" value="F:metal ion binding"/>
    <property type="evidence" value="ECO:0007669"/>
    <property type="project" value="UniProtKB-KW"/>
</dbReference>
<evidence type="ECO:0000256" key="1">
    <source>
        <dbReference type="ARBA" id="ARBA00022714"/>
    </source>
</evidence>
<dbReference type="InterPro" id="IPR014349">
    <property type="entry name" value="Rieske_Fe-S_prot"/>
</dbReference>
<evidence type="ECO:0000256" key="4">
    <source>
        <dbReference type="ARBA" id="ARBA00023014"/>
    </source>
</evidence>
<dbReference type="GO" id="GO:0050611">
    <property type="term" value="F:arsenate reductase (azurin) activity"/>
    <property type="evidence" value="ECO:0007669"/>
    <property type="project" value="UniProtKB-EC"/>
</dbReference>